<evidence type="ECO:0000313" key="4">
    <source>
        <dbReference type="Proteomes" id="UP000481033"/>
    </source>
</evidence>
<evidence type="ECO:0000259" key="2">
    <source>
        <dbReference type="Pfam" id="PF12680"/>
    </source>
</evidence>
<dbReference type="PANTHER" id="PTHR38436">
    <property type="entry name" value="POLYKETIDE CYCLASE SNOAL-LIKE DOMAIN"/>
    <property type="match status" value="1"/>
</dbReference>
<dbReference type="Pfam" id="PF12680">
    <property type="entry name" value="SnoaL_2"/>
    <property type="match status" value="1"/>
</dbReference>
<feature type="signal peptide" evidence="1">
    <location>
        <begin position="1"/>
        <end position="29"/>
    </location>
</feature>
<dbReference type="GO" id="GO:0030638">
    <property type="term" value="P:polyketide metabolic process"/>
    <property type="evidence" value="ECO:0007669"/>
    <property type="project" value="InterPro"/>
</dbReference>
<dbReference type="InterPro" id="IPR009959">
    <property type="entry name" value="Cyclase_SnoaL-like"/>
</dbReference>
<feature type="domain" description="SnoaL-like" evidence="2">
    <location>
        <begin position="54"/>
        <end position="165"/>
    </location>
</feature>
<dbReference type="PANTHER" id="PTHR38436:SF1">
    <property type="entry name" value="ESTER CYCLASE"/>
    <property type="match status" value="1"/>
</dbReference>
<keyword evidence="4" id="KW-1185">Reference proteome</keyword>
<organism evidence="3 4">
    <name type="scientific">Adonisia turfae CCMR0081</name>
    <dbReference type="NCBI Taxonomy" id="2292702"/>
    <lineage>
        <taxon>Bacteria</taxon>
        <taxon>Bacillati</taxon>
        <taxon>Cyanobacteriota</taxon>
        <taxon>Adonisia</taxon>
        <taxon>Adonisia turfae</taxon>
    </lineage>
</organism>
<protein>
    <recommendedName>
        <fullName evidence="2">SnoaL-like domain-containing protein</fullName>
    </recommendedName>
</protein>
<dbReference type="SUPFAM" id="SSF54427">
    <property type="entry name" value="NTF2-like"/>
    <property type="match status" value="1"/>
</dbReference>
<gene>
    <name evidence="3" type="ORF">DXZ20_01955</name>
</gene>
<sequence>MTIRPFLGNHIAVALTALTLSWSALPVYAEDTVSRTGCPEDATDCVEHENITLIRDFVAEVVNGGNIDAIPDYWHDDMVWRGGSLGEYHGIEAYMDFVRATAGTAFTDMYLEIDEIHAIGDDLVIDRFTNSGMNSASFMSYETTNRRAQWDGMAFYRIRDGKITEAWFAEDILSIFFQLELLEQ</sequence>
<comment type="caution">
    <text evidence="3">The sequence shown here is derived from an EMBL/GenBank/DDBJ whole genome shotgun (WGS) entry which is preliminary data.</text>
</comment>
<dbReference type="Proteomes" id="UP000481033">
    <property type="component" value="Unassembled WGS sequence"/>
</dbReference>
<evidence type="ECO:0000256" key="1">
    <source>
        <dbReference type="SAM" id="SignalP"/>
    </source>
</evidence>
<name>A0A6M0RE46_9CYAN</name>
<accession>A0A6M0RE46</accession>
<dbReference type="EMBL" id="QXHD01000003">
    <property type="protein sequence ID" value="NEZ54475.1"/>
    <property type="molecule type" value="Genomic_DNA"/>
</dbReference>
<dbReference type="Gene3D" id="3.10.450.50">
    <property type="match status" value="1"/>
</dbReference>
<evidence type="ECO:0000313" key="3">
    <source>
        <dbReference type="EMBL" id="NEZ54475.1"/>
    </source>
</evidence>
<dbReference type="AlphaFoldDB" id="A0A6M0RE46"/>
<dbReference type="InterPro" id="IPR032710">
    <property type="entry name" value="NTF2-like_dom_sf"/>
</dbReference>
<keyword evidence="1" id="KW-0732">Signal</keyword>
<dbReference type="InterPro" id="IPR037401">
    <property type="entry name" value="SnoaL-like"/>
</dbReference>
<feature type="chain" id="PRO_5026853717" description="SnoaL-like domain-containing protein" evidence="1">
    <location>
        <begin position="30"/>
        <end position="184"/>
    </location>
</feature>
<dbReference type="RefSeq" id="WP_163669565.1">
    <property type="nucleotide sequence ID" value="NZ_QXHD01000003.1"/>
</dbReference>
<reference evidence="3 4" key="1">
    <citation type="journal article" date="2020" name="Microb. Ecol.">
        <title>Ecogenomics of the Marine Benthic Filamentous Cyanobacterium Adonisia.</title>
        <authorList>
            <person name="Walter J.M."/>
            <person name="Coutinho F.H."/>
            <person name="Leomil L."/>
            <person name="Hargreaves P.I."/>
            <person name="Campeao M.E."/>
            <person name="Vieira V.V."/>
            <person name="Silva B.S."/>
            <person name="Fistarol G.O."/>
            <person name="Salomon P.S."/>
            <person name="Sawabe T."/>
            <person name="Mino S."/>
            <person name="Hosokawa M."/>
            <person name="Miyashita H."/>
            <person name="Maruyama F."/>
            <person name="van Verk M.C."/>
            <person name="Dutilh B.E."/>
            <person name="Thompson C.C."/>
            <person name="Thompson F.L."/>
        </authorList>
    </citation>
    <scope>NUCLEOTIDE SEQUENCE [LARGE SCALE GENOMIC DNA]</scope>
    <source>
        <strain evidence="3 4">CCMR0081</strain>
    </source>
</reference>
<proteinExistence type="predicted"/>